<proteinExistence type="predicted"/>
<evidence type="ECO:0000256" key="2">
    <source>
        <dbReference type="SAM" id="Phobius"/>
    </source>
</evidence>
<evidence type="ECO:0000259" key="3">
    <source>
        <dbReference type="Pfam" id="PF00535"/>
    </source>
</evidence>
<dbReference type="InterPro" id="IPR050256">
    <property type="entry name" value="Glycosyltransferase_2"/>
</dbReference>
<sequence>MSKTTYDERTREQRTVSTSTPAVGVVATPENSDSIPAAALQAKRRGFEPIVTAVDETVAGYQLADEIDVRTVDPLEREREHVDPWDRLTTEARAIGFPGLIAHRNPDAAVDYSRSYRQAMDTDRYTIDAVASPTVETTPRVLAAIPAYNEAATIEDVVADALEYADEVLVVDDGSTDDTATLAREAGAAVLEHEENSGYGGSLKTIFREADRAHADHLVILDGDGQHDPEDIHTLVETQRETDAELVIGSRFEPESDTTFPLYRRGGLFVVNTLTNLGLGIVRPSSWIGDTQSGFRAYDRTAIESLAADDSIGNEMGASTDILHHAHHQSFAIDEVGTTVSYDVDNASSQNPIAHGIHLVTNILRTVEEERPISSLGIPGLLSATCGIGFAYLTMANYIDSGTFPLGLALVSIFFTLAGIFACFTSIILHSLNKHSQRVAETTHAKY</sequence>
<reference evidence="4 5" key="1">
    <citation type="submission" date="2017-02" db="EMBL/GenBank/DDBJ databases">
        <title>Natronthermophilus aegyptiacus gen. nov.,sp. nov., an aerobic, extremely halophilic alkalithermophilic archaeon isolated from the athalassohaline Wadi An Natrun, Egypt.</title>
        <authorList>
            <person name="Zhao B."/>
        </authorList>
    </citation>
    <scope>NUCLEOTIDE SEQUENCE [LARGE SCALE GENOMIC DNA]</scope>
    <source>
        <strain evidence="4 5">CGMCC 1.3597</strain>
    </source>
</reference>
<accession>A0A202EA51</accession>
<feature type="region of interest" description="Disordered" evidence="1">
    <location>
        <begin position="1"/>
        <end position="20"/>
    </location>
</feature>
<keyword evidence="2" id="KW-0472">Membrane</keyword>
<dbReference type="GO" id="GO:0016757">
    <property type="term" value="F:glycosyltransferase activity"/>
    <property type="evidence" value="ECO:0007669"/>
    <property type="project" value="UniProtKB-KW"/>
</dbReference>
<keyword evidence="4" id="KW-0328">Glycosyltransferase</keyword>
<gene>
    <name evidence="4" type="ORF">B2G88_12455</name>
</gene>
<dbReference type="CDD" id="cd04179">
    <property type="entry name" value="DPM_DPG-synthase_like"/>
    <property type="match status" value="1"/>
</dbReference>
<evidence type="ECO:0000313" key="4">
    <source>
        <dbReference type="EMBL" id="OVE85146.1"/>
    </source>
</evidence>
<evidence type="ECO:0000256" key="1">
    <source>
        <dbReference type="SAM" id="MobiDB-lite"/>
    </source>
</evidence>
<feature type="transmembrane region" description="Helical" evidence="2">
    <location>
        <begin position="406"/>
        <end position="429"/>
    </location>
</feature>
<feature type="compositionally biased region" description="Basic and acidic residues" evidence="1">
    <location>
        <begin position="1"/>
        <end position="14"/>
    </location>
</feature>
<comment type="caution">
    <text evidence="4">The sequence shown here is derived from an EMBL/GenBank/DDBJ whole genome shotgun (WGS) entry which is preliminary data.</text>
</comment>
<keyword evidence="4" id="KW-0808">Transferase</keyword>
<keyword evidence="2" id="KW-1133">Transmembrane helix</keyword>
<keyword evidence="2" id="KW-0812">Transmembrane</keyword>
<feature type="transmembrane region" description="Helical" evidence="2">
    <location>
        <begin position="373"/>
        <end position="394"/>
    </location>
</feature>
<dbReference type="Pfam" id="PF00535">
    <property type="entry name" value="Glycos_transf_2"/>
    <property type="match status" value="1"/>
</dbReference>
<protein>
    <submittedName>
        <fullName evidence="4">Dolichyl-phosphate beta-D-mannosyltransferase</fullName>
    </submittedName>
</protein>
<dbReference type="PANTHER" id="PTHR48090">
    <property type="entry name" value="UNDECAPRENYL-PHOSPHATE 4-DEOXY-4-FORMAMIDO-L-ARABINOSE TRANSFERASE-RELATED"/>
    <property type="match status" value="1"/>
</dbReference>
<organism evidence="4 5">
    <name type="scientific">Natronolimnobius baerhuensis</name>
    <dbReference type="NCBI Taxonomy" id="253108"/>
    <lineage>
        <taxon>Archaea</taxon>
        <taxon>Methanobacteriati</taxon>
        <taxon>Methanobacteriota</taxon>
        <taxon>Stenosarchaea group</taxon>
        <taxon>Halobacteria</taxon>
        <taxon>Halobacteriales</taxon>
        <taxon>Natrialbaceae</taxon>
        <taxon>Natronolimnobius</taxon>
    </lineage>
</organism>
<dbReference type="SUPFAM" id="SSF53448">
    <property type="entry name" value="Nucleotide-diphospho-sugar transferases"/>
    <property type="match status" value="1"/>
</dbReference>
<dbReference type="InterPro" id="IPR029044">
    <property type="entry name" value="Nucleotide-diphossugar_trans"/>
</dbReference>
<dbReference type="AlphaFoldDB" id="A0A202EA51"/>
<name>A0A202EA51_9EURY</name>
<dbReference type="Proteomes" id="UP000196084">
    <property type="component" value="Unassembled WGS sequence"/>
</dbReference>
<dbReference type="EMBL" id="MWPH01000002">
    <property type="protein sequence ID" value="OVE85146.1"/>
    <property type="molecule type" value="Genomic_DNA"/>
</dbReference>
<dbReference type="Gene3D" id="3.90.550.10">
    <property type="entry name" value="Spore Coat Polysaccharide Biosynthesis Protein SpsA, Chain A"/>
    <property type="match status" value="1"/>
</dbReference>
<keyword evidence="5" id="KW-1185">Reference proteome</keyword>
<feature type="domain" description="Glycosyltransferase 2-like" evidence="3">
    <location>
        <begin position="144"/>
        <end position="304"/>
    </location>
</feature>
<evidence type="ECO:0000313" key="5">
    <source>
        <dbReference type="Proteomes" id="UP000196084"/>
    </source>
</evidence>
<dbReference type="InterPro" id="IPR001173">
    <property type="entry name" value="Glyco_trans_2-like"/>
</dbReference>
<dbReference type="PANTHER" id="PTHR48090:SF7">
    <property type="entry name" value="RFBJ PROTEIN"/>
    <property type="match status" value="1"/>
</dbReference>